<evidence type="ECO:0008006" key="3">
    <source>
        <dbReference type="Google" id="ProtNLM"/>
    </source>
</evidence>
<proteinExistence type="predicted"/>
<dbReference type="EMBL" id="JAOWKX010000012">
    <property type="protein sequence ID" value="MCV2886548.1"/>
    <property type="molecule type" value="Genomic_DNA"/>
</dbReference>
<reference evidence="1 2" key="1">
    <citation type="submission" date="2022-10" db="EMBL/GenBank/DDBJ databases">
        <title>Aestuariibacter sp. AA17 isolated from Montipora capitata coral fragment.</title>
        <authorList>
            <person name="Emsley S.A."/>
            <person name="Pfannmuller K.M."/>
            <person name="Loughran R.M."/>
            <person name="Shlafstein M."/>
            <person name="Papke E."/>
            <person name="Saw J.H."/>
            <person name="Ushijima B."/>
            <person name="Videau P."/>
        </authorList>
    </citation>
    <scope>NUCLEOTIDE SEQUENCE [LARGE SCALE GENOMIC DNA]</scope>
    <source>
        <strain evidence="1 2">AA17</strain>
    </source>
</reference>
<evidence type="ECO:0000313" key="2">
    <source>
        <dbReference type="Proteomes" id="UP001652504"/>
    </source>
</evidence>
<sequence length="143" mass="16270">MKFRIFSYLLALTALSGCSTISVEQRKTQDYSKLYLRGVFTWWEANPSYKVKEGSDEVYSASVKLIADGQPYDFKFADENWTPGLACGPLSNRDINLKAGAKALVDCQNPKENFKFTPNKTGLYRFIFDARNQSQPIVYVLKD</sequence>
<accession>A0ABT3AD17</accession>
<dbReference type="PROSITE" id="PS51257">
    <property type="entry name" value="PROKAR_LIPOPROTEIN"/>
    <property type="match status" value="1"/>
</dbReference>
<evidence type="ECO:0000313" key="1">
    <source>
        <dbReference type="EMBL" id="MCV2886548.1"/>
    </source>
</evidence>
<comment type="caution">
    <text evidence="1">The sequence shown here is derived from an EMBL/GenBank/DDBJ whole genome shotgun (WGS) entry which is preliminary data.</text>
</comment>
<dbReference type="Proteomes" id="UP001652504">
    <property type="component" value="Unassembled WGS sequence"/>
</dbReference>
<protein>
    <recommendedName>
        <fullName evidence="3">Pullulanase</fullName>
    </recommendedName>
</protein>
<keyword evidence="2" id="KW-1185">Reference proteome</keyword>
<organism evidence="1 2">
    <name type="scientific">Fluctibacter corallii</name>
    <dbReference type="NCBI Taxonomy" id="2984329"/>
    <lineage>
        <taxon>Bacteria</taxon>
        <taxon>Pseudomonadati</taxon>
        <taxon>Pseudomonadota</taxon>
        <taxon>Gammaproteobacteria</taxon>
        <taxon>Alteromonadales</taxon>
        <taxon>Alteromonadaceae</taxon>
        <taxon>Fluctibacter</taxon>
    </lineage>
</organism>
<name>A0ABT3AD17_9ALTE</name>
<gene>
    <name evidence="1" type="ORF">OE749_17785</name>
</gene>
<dbReference type="RefSeq" id="WP_263713837.1">
    <property type="nucleotide sequence ID" value="NZ_JAOWKX010000012.1"/>
</dbReference>